<dbReference type="PANTHER" id="PTHR47328:SF1">
    <property type="entry name" value="RUTC FAMILY PROTEIN YOAB"/>
    <property type="match status" value="1"/>
</dbReference>
<comment type="caution">
    <text evidence="1">The sequence shown here is derived from an EMBL/GenBank/DDBJ whole genome shotgun (WGS) entry which is preliminary data.</text>
</comment>
<organism evidence="1 2">
    <name type="scientific">Chytriomyces confervae</name>
    <dbReference type="NCBI Taxonomy" id="246404"/>
    <lineage>
        <taxon>Eukaryota</taxon>
        <taxon>Fungi</taxon>
        <taxon>Fungi incertae sedis</taxon>
        <taxon>Chytridiomycota</taxon>
        <taxon>Chytridiomycota incertae sedis</taxon>
        <taxon>Chytridiomycetes</taxon>
        <taxon>Chytridiales</taxon>
        <taxon>Chytriomycetaceae</taxon>
        <taxon>Chytriomyces</taxon>
    </lineage>
</organism>
<dbReference type="STRING" id="246404.A0A507FQS5"/>
<dbReference type="Proteomes" id="UP000320333">
    <property type="component" value="Unassembled WGS sequence"/>
</dbReference>
<accession>A0A507FQS5</accession>
<dbReference type="InterPro" id="IPR006175">
    <property type="entry name" value="YjgF/YER057c/UK114"/>
</dbReference>
<dbReference type="SUPFAM" id="SSF55298">
    <property type="entry name" value="YjgF-like"/>
    <property type="match status" value="1"/>
</dbReference>
<dbReference type="Gene3D" id="3.30.1330.40">
    <property type="entry name" value="RutC-like"/>
    <property type="match status" value="1"/>
</dbReference>
<dbReference type="OrthoDB" id="309640at2759"/>
<evidence type="ECO:0000313" key="1">
    <source>
        <dbReference type="EMBL" id="TPX77925.1"/>
    </source>
</evidence>
<proteinExistence type="predicted"/>
<name>A0A507FQS5_9FUNG</name>
<dbReference type="EMBL" id="QEAP01000012">
    <property type="protein sequence ID" value="TPX77925.1"/>
    <property type="molecule type" value="Genomic_DNA"/>
</dbReference>
<dbReference type="Pfam" id="PF01042">
    <property type="entry name" value="Ribonuc_L-PSP"/>
    <property type="match status" value="1"/>
</dbReference>
<protein>
    <recommendedName>
        <fullName evidence="3">RidA family protein</fullName>
    </recommendedName>
</protein>
<dbReference type="InterPro" id="IPR035709">
    <property type="entry name" value="YoaB-like"/>
</dbReference>
<dbReference type="CDD" id="cd06150">
    <property type="entry name" value="YjgF_YER057c_UK114_like_2"/>
    <property type="match status" value="1"/>
</dbReference>
<dbReference type="AlphaFoldDB" id="A0A507FQS5"/>
<keyword evidence="2" id="KW-1185">Reference proteome</keyword>
<gene>
    <name evidence="1" type="ORF">CcCBS67573_g00826</name>
</gene>
<reference evidence="1 2" key="1">
    <citation type="journal article" date="2019" name="Sci. Rep.">
        <title>Comparative genomics of chytrid fungi reveal insights into the obligate biotrophic and pathogenic lifestyle of Synchytrium endobioticum.</title>
        <authorList>
            <person name="van de Vossenberg B.T.L.H."/>
            <person name="Warris S."/>
            <person name="Nguyen H.D.T."/>
            <person name="van Gent-Pelzer M.P.E."/>
            <person name="Joly D.L."/>
            <person name="van de Geest H.C."/>
            <person name="Bonants P.J.M."/>
            <person name="Smith D.S."/>
            <person name="Levesque C.A."/>
            <person name="van der Lee T.A.J."/>
        </authorList>
    </citation>
    <scope>NUCLEOTIDE SEQUENCE [LARGE SCALE GENOMIC DNA]</scope>
    <source>
        <strain evidence="1 2">CBS 675.73</strain>
    </source>
</reference>
<evidence type="ECO:0008006" key="3">
    <source>
        <dbReference type="Google" id="ProtNLM"/>
    </source>
</evidence>
<sequence length="115" mass="12860">MSTITRIGVTRRYADAVVHNGTAHIVEVADDNTQPIESQVKQCLAQIEERLKLCNSDKSRLLQVLIYIKDLEHVPILNALWDEWVPEGSAPVRACVQANMVTSQYLIEFVVTAAV</sequence>
<evidence type="ECO:0000313" key="2">
    <source>
        <dbReference type="Proteomes" id="UP000320333"/>
    </source>
</evidence>
<dbReference type="InterPro" id="IPR035959">
    <property type="entry name" value="RutC-like_sf"/>
</dbReference>
<dbReference type="PANTHER" id="PTHR47328">
    <property type="match status" value="1"/>
</dbReference>